<protein>
    <submittedName>
        <fullName evidence="2">Uncharacterized protein</fullName>
    </submittedName>
</protein>
<proteinExistence type="predicted"/>
<keyword evidence="3" id="KW-1185">Reference proteome</keyword>
<dbReference type="AlphaFoldDB" id="A0A2A9DLP7"/>
<accession>A0A2A9DLP7</accession>
<dbReference type="EMBL" id="PDJF01000001">
    <property type="protein sequence ID" value="PFG27667.1"/>
    <property type="molecule type" value="Genomic_DNA"/>
</dbReference>
<gene>
    <name evidence="2" type="ORF">ATK06_0743</name>
</gene>
<evidence type="ECO:0000313" key="2">
    <source>
        <dbReference type="EMBL" id="PFG27667.1"/>
    </source>
</evidence>
<sequence>MNKPTPRKPLPEVGEEVDRTLHSFNEGSKPAADEPREAGAHPLARR</sequence>
<comment type="caution">
    <text evidence="2">The sequence shown here is derived from an EMBL/GenBank/DDBJ whole genome shotgun (WGS) entry which is preliminary data.</text>
</comment>
<evidence type="ECO:0000313" key="3">
    <source>
        <dbReference type="Proteomes" id="UP000221653"/>
    </source>
</evidence>
<name>A0A2A9DLP7_9CORY</name>
<feature type="region of interest" description="Disordered" evidence="1">
    <location>
        <begin position="1"/>
        <end position="46"/>
    </location>
</feature>
<dbReference type="Proteomes" id="UP000221653">
    <property type="component" value="Unassembled WGS sequence"/>
</dbReference>
<evidence type="ECO:0000256" key="1">
    <source>
        <dbReference type="SAM" id="MobiDB-lite"/>
    </source>
</evidence>
<reference evidence="2 3" key="1">
    <citation type="submission" date="2017-10" db="EMBL/GenBank/DDBJ databases">
        <title>Sequencing the genomes of 1000 actinobacteria strains.</title>
        <authorList>
            <person name="Klenk H.-P."/>
        </authorList>
    </citation>
    <scope>NUCLEOTIDE SEQUENCE [LARGE SCALE GENOMIC DNA]</scope>
    <source>
        <strain evidence="2 3">DSM 20688</strain>
    </source>
</reference>
<organism evidence="2 3">
    <name type="scientific">Corynebacterium renale</name>
    <dbReference type="NCBI Taxonomy" id="1724"/>
    <lineage>
        <taxon>Bacteria</taxon>
        <taxon>Bacillati</taxon>
        <taxon>Actinomycetota</taxon>
        <taxon>Actinomycetes</taxon>
        <taxon>Mycobacteriales</taxon>
        <taxon>Corynebacteriaceae</taxon>
        <taxon>Corynebacterium</taxon>
    </lineage>
</organism>